<dbReference type="GO" id="GO:0000155">
    <property type="term" value="F:phosphorelay sensor kinase activity"/>
    <property type="evidence" value="ECO:0007669"/>
    <property type="project" value="InterPro"/>
</dbReference>
<dbReference type="PROSITE" id="PS50113">
    <property type="entry name" value="PAC"/>
    <property type="match status" value="1"/>
</dbReference>
<evidence type="ECO:0000256" key="9">
    <source>
        <dbReference type="SAM" id="Phobius"/>
    </source>
</evidence>
<dbReference type="OrthoDB" id="9795133at2"/>
<evidence type="ECO:0000256" key="2">
    <source>
        <dbReference type="ARBA" id="ARBA00012438"/>
    </source>
</evidence>
<dbReference type="InterPro" id="IPR035965">
    <property type="entry name" value="PAS-like_dom_sf"/>
</dbReference>
<dbReference type="AlphaFoldDB" id="A0A5M6IJ76"/>
<evidence type="ECO:0000256" key="6">
    <source>
        <dbReference type="ARBA" id="ARBA00022777"/>
    </source>
</evidence>
<dbReference type="SMART" id="SM00387">
    <property type="entry name" value="HATPase_c"/>
    <property type="match status" value="1"/>
</dbReference>
<dbReference type="InterPro" id="IPR003594">
    <property type="entry name" value="HATPase_dom"/>
</dbReference>
<dbReference type="Pfam" id="PF02518">
    <property type="entry name" value="HATPase_c"/>
    <property type="match status" value="1"/>
</dbReference>
<protein>
    <recommendedName>
        <fullName evidence="2">histidine kinase</fullName>
        <ecNumber evidence="2">2.7.13.3</ecNumber>
    </recommendedName>
</protein>
<keyword evidence="9" id="KW-0812">Transmembrane</keyword>
<organism evidence="12 13">
    <name type="scientific">Rhodovastum atsumiense</name>
    <dbReference type="NCBI Taxonomy" id="504468"/>
    <lineage>
        <taxon>Bacteria</taxon>
        <taxon>Pseudomonadati</taxon>
        <taxon>Pseudomonadota</taxon>
        <taxon>Alphaproteobacteria</taxon>
        <taxon>Acetobacterales</taxon>
        <taxon>Acetobacteraceae</taxon>
        <taxon>Rhodovastum</taxon>
    </lineage>
</organism>
<comment type="catalytic activity">
    <reaction evidence="1">
        <text>ATP + protein L-histidine = ADP + protein N-phospho-L-histidine.</text>
        <dbReference type="EC" id="2.7.13.3"/>
    </reaction>
</comment>
<dbReference type="EC" id="2.7.13.3" evidence="2"/>
<evidence type="ECO:0000256" key="3">
    <source>
        <dbReference type="ARBA" id="ARBA00022553"/>
    </source>
</evidence>
<dbReference type="SUPFAM" id="SSF55785">
    <property type="entry name" value="PYP-like sensor domain (PAS domain)"/>
    <property type="match status" value="1"/>
</dbReference>
<dbReference type="Gene3D" id="3.30.565.10">
    <property type="entry name" value="Histidine kinase-like ATPase, C-terminal domain"/>
    <property type="match status" value="1"/>
</dbReference>
<dbReference type="PANTHER" id="PTHR43065:SF10">
    <property type="entry name" value="PEROXIDE STRESS-ACTIVATED HISTIDINE KINASE MAK3"/>
    <property type="match status" value="1"/>
</dbReference>
<dbReference type="CDD" id="cd19410">
    <property type="entry name" value="HK9-like_sensor"/>
    <property type="match status" value="1"/>
</dbReference>
<name>A0A5M6IJ76_9PROT</name>
<dbReference type="Pfam" id="PF05227">
    <property type="entry name" value="CHASE3"/>
    <property type="match status" value="1"/>
</dbReference>
<evidence type="ECO:0000256" key="4">
    <source>
        <dbReference type="ARBA" id="ARBA00022679"/>
    </source>
</evidence>
<reference evidence="12 13" key="1">
    <citation type="submission" date="2019-09" db="EMBL/GenBank/DDBJ databases">
        <title>Genome sequence of Rhodovastum atsumiense, a diverse member of the Acetobacteraceae family of non-sulfur purple photosynthetic bacteria.</title>
        <authorList>
            <person name="Meyer T."/>
            <person name="Kyndt J."/>
        </authorList>
    </citation>
    <scope>NUCLEOTIDE SEQUENCE [LARGE SCALE GENOMIC DNA]</scope>
    <source>
        <strain evidence="12 13">DSM 21279</strain>
    </source>
</reference>
<gene>
    <name evidence="12" type="ORF">F1189_29745</name>
</gene>
<accession>A0A5M6IJ76</accession>
<evidence type="ECO:0000259" key="11">
    <source>
        <dbReference type="PROSITE" id="PS50113"/>
    </source>
</evidence>
<evidence type="ECO:0000256" key="5">
    <source>
        <dbReference type="ARBA" id="ARBA00022741"/>
    </source>
</evidence>
<feature type="domain" description="Histidine kinase" evidence="10">
    <location>
        <begin position="396"/>
        <end position="610"/>
    </location>
</feature>
<dbReference type="InterPro" id="IPR005467">
    <property type="entry name" value="His_kinase_dom"/>
</dbReference>
<evidence type="ECO:0000313" key="12">
    <source>
        <dbReference type="EMBL" id="KAA5608300.1"/>
    </source>
</evidence>
<dbReference type="InterPro" id="IPR000014">
    <property type="entry name" value="PAS"/>
</dbReference>
<dbReference type="InterPro" id="IPR007891">
    <property type="entry name" value="CHASE3"/>
</dbReference>
<evidence type="ECO:0000256" key="7">
    <source>
        <dbReference type="ARBA" id="ARBA00022840"/>
    </source>
</evidence>
<evidence type="ECO:0000256" key="1">
    <source>
        <dbReference type="ARBA" id="ARBA00000085"/>
    </source>
</evidence>
<dbReference type="NCBIfam" id="TIGR00229">
    <property type="entry name" value="sensory_box"/>
    <property type="match status" value="1"/>
</dbReference>
<dbReference type="SUPFAM" id="SSF47384">
    <property type="entry name" value="Homodimeric domain of signal transducing histidine kinase"/>
    <property type="match status" value="1"/>
</dbReference>
<keyword evidence="8" id="KW-0902">Two-component regulatory system</keyword>
<dbReference type="EMBL" id="VWPK01000091">
    <property type="protein sequence ID" value="KAA5608300.1"/>
    <property type="molecule type" value="Genomic_DNA"/>
</dbReference>
<dbReference type="InterPro" id="IPR036097">
    <property type="entry name" value="HisK_dim/P_sf"/>
</dbReference>
<keyword evidence="6" id="KW-0418">Kinase</keyword>
<evidence type="ECO:0000256" key="8">
    <source>
        <dbReference type="ARBA" id="ARBA00023012"/>
    </source>
</evidence>
<dbReference type="Proteomes" id="UP000325255">
    <property type="component" value="Unassembled WGS sequence"/>
</dbReference>
<keyword evidence="9" id="KW-1133">Transmembrane helix</keyword>
<dbReference type="Gene3D" id="3.30.450.20">
    <property type="entry name" value="PAS domain"/>
    <property type="match status" value="1"/>
</dbReference>
<evidence type="ECO:0000259" key="10">
    <source>
        <dbReference type="PROSITE" id="PS50109"/>
    </source>
</evidence>
<proteinExistence type="predicted"/>
<dbReference type="SUPFAM" id="SSF55874">
    <property type="entry name" value="ATPase domain of HSP90 chaperone/DNA topoisomerase II/histidine kinase"/>
    <property type="match status" value="1"/>
</dbReference>
<evidence type="ECO:0000313" key="13">
    <source>
        <dbReference type="Proteomes" id="UP000325255"/>
    </source>
</evidence>
<keyword evidence="3" id="KW-0597">Phosphoprotein</keyword>
<dbReference type="PRINTS" id="PR00344">
    <property type="entry name" value="BCTRLSENSOR"/>
</dbReference>
<dbReference type="PANTHER" id="PTHR43065">
    <property type="entry name" value="SENSOR HISTIDINE KINASE"/>
    <property type="match status" value="1"/>
</dbReference>
<dbReference type="PROSITE" id="PS50109">
    <property type="entry name" value="HIS_KIN"/>
    <property type="match status" value="1"/>
</dbReference>
<keyword evidence="9" id="KW-0472">Membrane</keyword>
<keyword evidence="5" id="KW-0547">Nucleotide-binding</keyword>
<keyword evidence="13" id="KW-1185">Reference proteome</keyword>
<comment type="caution">
    <text evidence="12">The sequence shown here is derived from an EMBL/GenBank/DDBJ whole genome shotgun (WGS) entry which is preliminary data.</text>
</comment>
<dbReference type="Gene3D" id="1.10.287.130">
    <property type="match status" value="1"/>
</dbReference>
<sequence>MQIIFRGDTAVVWPCAMADSPVHAHDTKSPFFGLRMLREPARKRRGATATLWGALLLLIATASSLVFAVLALRSGLGDLDRLSGLRLDLELLLTDLKDVETGQRGYLITGDPVFLDPYKDAHPRVDMRLDRLLGEAPQDLGSAPLNSLRELADRKLAITDATIAMARAGQLDNARTSVEQGNGKRVMDAIRRAVAQAHEDVEHRRAAVESRVRGRAVLASAVALGSAVLASRLVGATALIIKRHSAGRLRLAEEERTLALDAAGLGTWEWDWRTDGVTACPVTRRLLGLPTDATLSWGDLLDAVCPGDRNGAKAALRGAAGRGGCEWEGRVGREDGKPRWARLTGGLYSDHGRPTVLRGVAQDVTARREAEARMQSLQAELWHALRVSTVGEAASAMAHELAQPLSAASTFIQGCEALLRSDQPDDREEALSGLGRGLDALGRASGVVHNLRRFLRKEALRRESVDLNAAVREAVRLGAMGFESTGGGHIAYDLADGLPPILADRTQVQQVVVNLVRNAVEAMPSGGLWELRVTTAPHEDGVRLSVADTGPGLPPEIARTPFRAFATTKSGGLGLGLSICRSIVRAHGGAIDVSTGPDGTTFTIDLPAAPEEHDAKAA</sequence>
<keyword evidence="7" id="KW-0067">ATP-binding</keyword>
<keyword evidence="4" id="KW-0808">Transferase</keyword>
<feature type="domain" description="PAC" evidence="11">
    <location>
        <begin position="325"/>
        <end position="376"/>
    </location>
</feature>
<dbReference type="GO" id="GO:0005524">
    <property type="term" value="F:ATP binding"/>
    <property type="evidence" value="ECO:0007669"/>
    <property type="project" value="UniProtKB-KW"/>
</dbReference>
<feature type="transmembrane region" description="Helical" evidence="9">
    <location>
        <begin position="48"/>
        <end position="72"/>
    </location>
</feature>
<dbReference type="InterPro" id="IPR036890">
    <property type="entry name" value="HATPase_C_sf"/>
</dbReference>
<dbReference type="InterPro" id="IPR004358">
    <property type="entry name" value="Sig_transdc_His_kin-like_C"/>
</dbReference>
<dbReference type="InterPro" id="IPR000700">
    <property type="entry name" value="PAS-assoc_C"/>
</dbReference>